<proteinExistence type="predicted"/>
<dbReference type="InterPro" id="IPR036717">
    <property type="entry name" value="GFRP_sf"/>
</dbReference>
<dbReference type="Proteomes" id="UP000479190">
    <property type="component" value="Unassembled WGS sequence"/>
</dbReference>
<dbReference type="OrthoDB" id="6344789at2759"/>
<protein>
    <submittedName>
        <fullName evidence="1">Uncharacterized protein</fullName>
    </submittedName>
</protein>
<gene>
    <name evidence="1" type="ORF">TBRA_LOCUS7552</name>
</gene>
<accession>A0A6H5IFH3</accession>
<keyword evidence="2" id="KW-1185">Reference proteome</keyword>
<dbReference type="GO" id="GO:0009890">
    <property type="term" value="P:negative regulation of biosynthetic process"/>
    <property type="evidence" value="ECO:0007669"/>
    <property type="project" value="InterPro"/>
</dbReference>
<reference evidence="1 2" key="1">
    <citation type="submission" date="2020-02" db="EMBL/GenBank/DDBJ databases">
        <authorList>
            <person name="Ferguson B K."/>
        </authorList>
    </citation>
    <scope>NUCLEOTIDE SEQUENCE [LARGE SCALE GENOMIC DNA]</scope>
</reference>
<dbReference type="EMBL" id="CADCXV010000795">
    <property type="protein sequence ID" value="CAB0035664.1"/>
    <property type="molecule type" value="Genomic_DNA"/>
</dbReference>
<name>A0A6H5IFH3_9HYME</name>
<sequence>MIAKLQQEATDIEQLSRFASGGYCDDSTIVYLQHPCVILTALEVLGYKVVASSSTSVKQDYNEYMWTMRKDFAEPEPDLKAEAVLKEGMYLKYIYNLPIQFISVFNYI</sequence>
<organism evidence="1 2">
    <name type="scientific">Trichogramma brassicae</name>
    <dbReference type="NCBI Taxonomy" id="86971"/>
    <lineage>
        <taxon>Eukaryota</taxon>
        <taxon>Metazoa</taxon>
        <taxon>Ecdysozoa</taxon>
        <taxon>Arthropoda</taxon>
        <taxon>Hexapoda</taxon>
        <taxon>Insecta</taxon>
        <taxon>Pterygota</taxon>
        <taxon>Neoptera</taxon>
        <taxon>Endopterygota</taxon>
        <taxon>Hymenoptera</taxon>
        <taxon>Apocrita</taxon>
        <taxon>Proctotrupomorpha</taxon>
        <taxon>Chalcidoidea</taxon>
        <taxon>Trichogrammatidae</taxon>
        <taxon>Trichogramma</taxon>
    </lineage>
</organism>
<evidence type="ECO:0000313" key="2">
    <source>
        <dbReference type="Proteomes" id="UP000479190"/>
    </source>
</evidence>
<dbReference type="AlphaFoldDB" id="A0A6H5IFH3"/>
<dbReference type="Gene3D" id="3.30.1410.10">
    <property type="entry name" value="GTP cyclohydrolase I feedback regulatory protein GFRP"/>
    <property type="match status" value="1"/>
</dbReference>
<evidence type="ECO:0000313" key="1">
    <source>
        <dbReference type="EMBL" id="CAB0035664.1"/>
    </source>
</evidence>